<dbReference type="AlphaFoldDB" id="A0AB39YQ61"/>
<dbReference type="GO" id="GO:0004386">
    <property type="term" value="F:helicase activity"/>
    <property type="evidence" value="ECO:0007669"/>
    <property type="project" value="UniProtKB-KW"/>
</dbReference>
<organism evidence="2">
    <name type="scientific">Paenarthrobacter sp. AMU7</name>
    <dbReference type="NCBI Taxonomy" id="3162492"/>
    <lineage>
        <taxon>Bacteria</taxon>
        <taxon>Bacillati</taxon>
        <taxon>Actinomycetota</taxon>
        <taxon>Actinomycetes</taxon>
        <taxon>Micrococcales</taxon>
        <taxon>Micrococcaceae</taxon>
        <taxon>Paenarthrobacter</taxon>
    </lineage>
</organism>
<dbReference type="InterPro" id="IPR027417">
    <property type="entry name" value="P-loop_NTPase"/>
</dbReference>
<keyword evidence="2" id="KW-0067">ATP-binding</keyword>
<proteinExistence type="predicted"/>
<dbReference type="Pfam" id="PF04851">
    <property type="entry name" value="ResIII"/>
    <property type="match status" value="1"/>
</dbReference>
<evidence type="ECO:0000259" key="1">
    <source>
        <dbReference type="Pfam" id="PF04851"/>
    </source>
</evidence>
<dbReference type="InterPro" id="IPR052933">
    <property type="entry name" value="DNA_Protect_Modify"/>
</dbReference>
<dbReference type="GO" id="GO:0005524">
    <property type="term" value="F:ATP binding"/>
    <property type="evidence" value="ECO:0007669"/>
    <property type="project" value="InterPro"/>
</dbReference>
<dbReference type="PANTHER" id="PTHR41313">
    <property type="entry name" value="ADENINE-SPECIFIC METHYLTRANSFERASE"/>
    <property type="match status" value="1"/>
</dbReference>
<protein>
    <submittedName>
        <fullName evidence="2">DEAD/DEAH box helicase family protein</fullName>
    </submittedName>
</protein>
<dbReference type="Gene3D" id="3.40.50.300">
    <property type="entry name" value="P-loop containing nucleotide triphosphate hydrolases"/>
    <property type="match status" value="1"/>
</dbReference>
<sequence length="243" mass="27025">MAKDFSPRPHQRAAVARMLSEPAVGLFHQVGAGKTAEMVMGVMELRRLGMVNKPAVIVPNHMLEQFAREWLQIYPQARILAASSADLAGDKRRQFVARAAANQWDAVIMTRTAFQRVSLSPEAEAAYINAEVIQMRAELEAVKDSGEDNGRANASIIKRLEKAVLAQEETLKAKLDTPADPGISFEETGIDYLVVDELHDYKNLRTPSNILGAAIQGSNRASDLHMKTEFLRTARKRNHLRPR</sequence>
<gene>
    <name evidence="2" type="ORF">ABQM86_02155</name>
</gene>
<keyword evidence="2" id="KW-0347">Helicase</keyword>
<accession>A0AB39YQ61</accession>
<evidence type="ECO:0000313" key="2">
    <source>
        <dbReference type="EMBL" id="XDV72016.1"/>
    </source>
</evidence>
<dbReference type="GO" id="GO:0003677">
    <property type="term" value="F:DNA binding"/>
    <property type="evidence" value="ECO:0007669"/>
    <property type="project" value="InterPro"/>
</dbReference>
<dbReference type="SUPFAM" id="SSF52540">
    <property type="entry name" value="P-loop containing nucleoside triphosphate hydrolases"/>
    <property type="match status" value="1"/>
</dbReference>
<keyword evidence="2" id="KW-0547">Nucleotide-binding</keyword>
<dbReference type="PANTHER" id="PTHR41313:SF1">
    <property type="entry name" value="DNA METHYLASE ADENINE-SPECIFIC DOMAIN-CONTAINING PROTEIN"/>
    <property type="match status" value="1"/>
</dbReference>
<dbReference type="RefSeq" id="WP_369745826.1">
    <property type="nucleotide sequence ID" value="NZ_CP165735.1"/>
</dbReference>
<dbReference type="InterPro" id="IPR006935">
    <property type="entry name" value="Helicase/UvrB_N"/>
</dbReference>
<keyword evidence="2" id="KW-0378">Hydrolase</keyword>
<reference evidence="2" key="1">
    <citation type="submission" date="2024-07" db="EMBL/GenBank/DDBJ databases">
        <authorList>
            <person name="Li J."/>
            <person name="Wei H."/>
            <person name="Ma J."/>
        </authorList>
    </citation>
    <scope>NUCLEOTIDE SEQUENCE</scope>
    <source>
        <strain evidence="2">AMU7</strain>
    </source>
</reference>
<feature type="domain" description="Helicase/UvrB N-terminal" evidence="1">
    <location>
        <begin position="5"/>
        <end position="201"/>
    </location>
</feature>
<dbReference type="EMBL" id="CP165735">
    <property type="protein sequence ID" value="XDV72016.1"/>
    <property type="molecule type" value="Genomic_DNA"/>
</dbReference>
<name>A0AB39YQ61_9MICC</name>
<dbReference type="GO" id="GO:0016787">
    <property type="term" value="F:hydrolase activity"/>
    <property type="evidence" value="ECO:0007669"/>
    <property type="project" value="InterPro"/>
</dbReference>